<dbReference type="RefSeq" id="WP_161744450.1">
    <property type="nucleotide sequence ID" value="NZ_JAAAMV010000013.1"/>
</dbReference>
<evidence type="ECO:0000313" key="1">
    <source>
        <dbReference type="EMBL" id="NBD25639.1"/>
    </source>
</evidence>
<dbReference type="Proteomes" id="UP000665561">
    <property type="component" value="Unassembled WGS sequence"/>
</dbReference>
<sequence>MIFTNYTSKRLMNKTCYFSGATLKDYIENLPIDFKDYNIQRGIVSNVYLDKIVETILNKGHIPAITLVAYTIGTAHNDSTITINEFKILDGLQRTYRLKIVWDTILFYESIFKHHGEDLKTYSKFQLTRNFSKQLREISSSTLVLERLIQSEMSINQIINCFDEIQWFEIWEGLSPEEEVDKMLLLNAGHKQVSLRHQLELLYLNLVPYLDQIKGTHNDLVLLREKDVSASSYSKARKQGQFHFSHIITSALAFLVKDTITTNANLISKIQDHSTNEEQGNYSISYSFLNGLVEFLLKFDDYLVQFYNNDIGIQWISRDTVTIGLFGALGKYADNKYSLSHSEVFERFLGILTSTQTDLLRINEYNNLRSNLDLSRVNIGDVTKKAVYWGILKLLENGDPIDWKECFRGADL</sequence>
<comment type="caution">
    <text evidence="1">The sequence shown here is derived from an EMBL/GenBank/DDBJ whole genome shotgun (WGS) entry which is preliminary data.</text>
</comment>
<keyword evidence="2" id="KW-1185">Reference proteome</keyword>
<name>A0ABW9XSL3_9BACL</name>
<proteinExistence type="predicted"/>
<protein>
    <recommendedName>
        <fullName evidence="3">DUF262 domain-containing protein</fullName>
    </recommendedName>
</protein>
<evidence type="ECO:0000313" key="2">
    <source>
        <dbReference type="Proteomes" id="UP000665561"/>
    </source>
</evidence>
<dbReference type="EMBL" id="JAAAMV010000013">
    <property type="protein sequence ID" value="NBD25639.1"/>
    <property type="molecule type" value="Genomic_DNA"/>
</dbReference>
<gene>
    <name evidence="1" type="ORF">GT019_17345</name>
</gene>
<accession>A0ABW9XSL3</accession>
<reference evidence="1 2" key="1">
    <citation type="submission" date="2020-01" db="EMBL/GenBank/DDBJ databases">
        <title>Paenibacillus soybeanensis sp. nov. isolated from the nodules of soybean (Glycine max(L.) Merr).</title>
        <authorList>
            <person name="Wang H."/>
        </authorList>
    </citation>
    <scope>NUCLEOTIDE SEQUENCE [LARGE SCALE GENOMIC DNA]</scope>
    <source>
        <strain evidence="1 2">T1</strain>
    </source>
</reference>
<evidence type="ECO:0008006" key="3">
    <source>
        <dbReference type="Google" id="ProtNLM"/>
    </source>
</evidence>
<organism evidence="1 2">
    <name type="scientific">Paenibacillus glycinis</name>
    <dbReference type="NCBI Taxonomy" id="2697035"/>
    <lineage>
        <taxon>Bacteria</taxon>
        <taxon>Bacillati</taxon>
        <taxon>Bacillota</taxon>
        <taxon>Bacilli</taxon>
        <taxon>Bacillales</taxon>
        <taxon>Paenibacillaceae</taxon>
        <taxon>Paenibacillus</taxon>
    </lineage>
</organism>